<comment type="caution">
    <text evidence="1">The sequence shown here is derived from an EMBL/GenBank/DDBJ whole genome shotgun (WGS) entry which is preliminary data.</text>
</comment>
<protein>
    <submittedName>
        <fullName evidence="1">Uncharacterized protein</fullName>
    </submittedName>
</protein>
<sequence length="288" mass="32154">MSERLRLTEREIDFYKPLIALYLKYGSVDQVFASKYHNTGVSYPHFHRVLNDWGIIKSTGPQSHFTEAIFFLTTLAMERLPLESLYRTMPPSLQISAATLHRILSYIKRGLTRRHGTALLVSPESDPNSILIGRDISTPRPELGKPYGSLSLPMTYAKRTESGKESVLRTLQQEVAASLTVNRYLSPKIIPDNPKVLLTINIADVRVKVYKVIVPDTLIPQLDSFKLSDLNLVPIEQVAASVDLDSHYRAGVSEIASGFLETRAIQPPFTPHFGSLLNQSLATLPTIG</sequence>
<evidence type="ECO:0000313" key="1">
    <source>
        <dbReference type="EMBL" id="OGD72390.1"/>
    </source>
</evidence>
<organism evidence="1 2">
    <name type="scientific">Candidatus Collierbacteria bacterium RIFCSPHIGHO2_01_FULL_50_25</name>
    <dbReference type="NCBI Taxonomy" id="1817722"/>
    <lineage>
        <taxon>Bacteria</taxon>
        <taxon>Candidatus Collieribacteriota</taxon>
    </lineage>
</organism>
<reference evidence="1 2" key="1">
    <citation type="journal article" date="2016" name="Nat. Commun.">
        <title>Thousands of microbial genomes shed light on interconnected biogeochemical processes in an aquifer system.</title>
        <authorList>
            <person name="Anantharaman K."/>
            <person name="Brown C.T."/>
            <person name="Hug L.A."/>
            <person name="Sharon I."/>
            <person name="Castelle C.J."/>
            <person name="Probst A.J."/>
            <person name="Thomas B.C."/>
            <person name="Singh A."/>
            <person name="Wilkins M.J."/>
            <person name="Karaoz U."/>
            <person name="Brodie E.L."/>
            <person name="Williams K.H."/>
            <person name="Hubbard S.S."/>
            <person name="Banfield J.F."/>
        </authorList>
    </citation>
    <scope>NUCLEOTIDE SEQUENCE [LARGE SCALE GENOMIC DNA]</scope>
</reference>
<evidence type="ECO:0000313" key="2">
    <source>
        <dbReference type="Proteomes" id="UP000177979"/>
    </source>
</evidence>
<name>A0A1F5EYF7_9BACT</name>
<dbReference type="AlphaFoldDB" id="A0A1F5EYF7"/>
<gene>
    <name evidence="1" type="ORF">A2703_01610</name>
</gene>
<proteinExistence type="predicted"/>
<accession>A0A1F5EYF7</accession>
<dbReference type="Proteomes" id="UP000177979">
    <property type="component" value="Unassembled WGS sequence"/>
</dbReference>
<dbReference type="EMBL" id="MFAG01000005">
    <property type="protein sequence ID" value="OGD72390.1"/>
    <property type="molecule type" value="Genomic_DNA"/>
</dbReference>